<dbReference type="PROSITE" id="PS00798">
    <property type="entry name" value="ALDOKETO_REDUCTASE_1"/>
    <property type="match status" value="1"/>
</dbReference>
<evidence type="ECO:0000256" key="1">
    <source>
        <dbReference type="ARBA" id="ARBA00023002"/>
    </source>
</evidence>
<dbReference type="PROSITE" id="PS00063">
    <property type="entry name" value="ALDOKETO_REDUCTASE_3"/>
    <property type="match status" value="1"/>
</dbReference>
<dbReference type="InterPro" id="IPR044497">
    <property type="entry name" value="AKR4A/B"/>
</dbReference>
<dbReference type="GO" id="GO:0004032">
    <property type="term" value="F:aldose reductase (NADPH) activity"/>
    <property type="evidence" value="ECO:0000318"/>
    <property type="project" value="GO_Central"/>
</dbReference>
<name>W1PV79_AMBTC</name>
<dbReference type="eggNOG" id="KOG1577">
    <property type="taxonomic scope" value="Eukaryota"/>
</dbReference>
<dbReference type="InterPro" id="IPR023210">
    <property type="entry name" value="NADP_OxRdtase_dom"/>
</dbReference>
<dbReference type="InterPro" id="IPR036812">
    <property type="entry name" value="NAD(P)_OxRdtase_dom_sf"/>
</dbReference>
<dbReference type="Proteomes" id="UP000017836">
    <property type="component" value="Unassembled WGS sequence"/>
</dbReference>
<sequence length="319" mass="36148">MGEVPQVVLNSGHKMPLVAMGTAQFPFVEDESLKLPILEAMVLGYRHFDTAKLYKSERALGEAIAEALNTNIIRSRGDIFITSKLWCTDVHPDKVLPALKETLERLKLEYLDLYLIHFPVRLREGYRGFSWAAEDILPVDIKGTWGAMEECCRMGLTKSIGVSNFSSKKLGDLLAYATIPPAVNQVEMHPQWQQRKMREFCEAKGIHVTAYSPLGGQRDIAGPVAVLDCEVLHEIARAKGKTAAQVSLRWVFQQGVGLVVKSFNKDRLKENLEILDWELNEEDLLNFKELPQKKVFPTQYFVSPNGPYKTVEELWDEDI</sequence>
<feature type="binding site" evidence="3">
    <location>
        <position position="117"/>
    </location>
    <ligand>
        <name>substrate</name>
    </ligand>
</feature>
<dbReference type="InterPro" id="IPR018170">
    <property type="entry name" value="Aldo/ket_reductase_CS"/>
</dbReference>
<feature type="site" description="Lowers pKa of active site Tyr" evidence="4">
    <location>
        <position position="84"/>
    </location>
</feature>
<protein>
    <recommendedName>
        <fullName evidence="5">NADP-dependent oxidoreductase domain-containing protein</fullName>
    </recommendedName>
</protein>
<dbReference type="Pfam" id="PF00248">
    <property type="entry name" value="Aldo_ket_red"/>
    <property type="match status" value="1"/>
</dbReference>
<dbReference type="KEGG" id="atr:18439365"/>
<dbReference type="PRINTS" id="PR00069">
    <property type="entry name" value="ALDKETRDTASE"/>
</dbReference>
<dbReference type="PROSITE" id="PS00062">
    <property type="entry name" value="ALDOKETO_REDUCTASE_2"/>
    <property type="match status" value="1"/>
</dbReference>
<dbReference type="PIRSF" id="PIRSF000097">
    <property type="entry name" value="AKR"/>
    <property type="match status" value="1"/>
</dbReference>
<dbReference type="GO" id="GO:0005829">
    <property type="term" value="C:cytosol"/>
    <property type="evidence" value="ECO:0000318"/>
    <property type="project" value="GO_Central"/>
</dbReference>
<dbReference type="EMBL" id="KI392710">
    <property type="protein sequence ID" value="ERN11175.1"/>
    <property type="molecule type" value="Genomic_DNA"/>
</dbReference>
<dbReference type="AlphaFoldDB" id="W1PV79"/>
<evidence type="ECO:0000256" key="4">
    <source>
        <dbReference type="PIRSR" id="PIRSR000097-3"/>
    </source>
</evidence>
<dbReference type="STRING" id="13333.W1PV79"/>
<accession>W1PV79</accession>
<dbReference type="InterPro" id="IPR020471">
    <property type="entry name" value="AKR"/>
</dbReference>
<dbReference type="Gene3D" id="3.20.20.100">
    <property type="entry name" value="NADP-dependent oxidoreductase domain"/>
    <property type="match status" value="1"/>
</dbReference>
<gene>
    <name evidence="6" type="ORF">AMTR_s00024p00199370</name>
</gene>
<dbReference type="FunFam" id="3.20.20.100:FF:000014">
    <property type="entry name" value="NAD(P)-linked oxidoreductase superfamily protein"/>
    <property type="match status" value="1"/>
</dbReference>
<dbReference type="CDD" id="cd19124">
    <property type="entry name" value="AKR_AKR4A_4B"/>
    <property type="match status" value="1"/>
</dbReference>
<dbReference type="Gramene" id="ERN11175">
    <property type="protein sequence ID" value="ERN11175"/>
    <property type="gene ID" value="AMTR_s00024p00199370"/>
</dbReference>
<feature type="active site" description="Proton donor" evidence="2">
    <location>
        <position position="54"/>
    </location>
</feature>
<evidence type="ECO:0000256" key="2">
    <source>
        <dbReference type="PIRSR" id="PIRSR000097-1"/>
    </source>
</evidence>
<proteinExistence type="predicted"/>
<evidence type="ECO:0000256" key="3">
    <source>
        <dbReference type="PIRSR" id="PIRSR000097-2"/>
    </source>
</evidence>
<keyword evidence="7" id="KW-1185">Reference proteome</keyword>
<dbReference type="OMA" id="YANEVEF"/>
<evidence type="ECO:0000259" key="5">
    <source>
        <dbReference type="Pfam" id="PF00248"/>
    </source>
</evidence>
<keyword evidence="1" id="KW-0560">Oxidoreductase</keyword>
<feature type="domain" description="NADP-dependent oxidoreductase" evidence="5">
    <location>
        <begin position="19"/>
        <end position="288"/>
    </location>
</feature>
<dbReference type="GO" id="GO:0044550">
    <property type="term" value="P:secondary metabolite biosynthetic process"/>
    <property type="evidence" value="ECO:0007669"/>
    <property type="project" value="UniProtKB-ARBA"/>
</dbReference>
<dbReference type="SUPFAM" id="SSF51430">
    <property type="entry name" value="NAD(P)-linked oxidoreductase"/>
    <property type="match status" value="1"/>
</dbReference>
<evidence type="ECO:0000313" key="7">
    <source>
        <dbReference type="Proteomes" id="UP000017836"/>
    </source>
</evidence>
<reference evidence="7" key="1">
    <citation type="journal article" date="2013" name="Science">
        <title>The Amborella genome and the evolution of flowering plants.</title>
        <authorList>
            <consortium name="Amborella Genome Project"/>
        </authorList>
    </citation>
    <scope>NUCLEOTIDE SEQUENCE [LARGE SCALE GENOMIC DNA]</scope>
</reference>
<dbReference type="HOGENOM" id="CLU_023205_0_0_1"/>
<dbReference type="PANTHER" id="PTHR11732">
    <property type="entry name" value="ALDO/KETO REDUCTASE"/>
    <property type="match status" value="1"/>
</dbReference>
<dbReference type="OrthoDB" id="416253at2759"/>
<evidence type="ECO:0000313" key="6">
    <source>
        <dbReference type="EMBL" id="ERN11175.1"/>
    </source>
</evidence>
<organism evidence="6 7">
    <name type="scientific">Amborella trichopoda</name>
    <dbReference type="NCBI Taxonomy" id="13333"/>
    <lineage>
        <taxon>Eukaryota</taxon>
        <taxon>Viridiplantae</taxon>
        <taxon>Streptophyta</taxon>
        <taxon>Embryophyta</taxon>
        <taxon>Tracheophyta</taxon>
        <taxon>Spermatophyta</taxon>
        <taxon>Magnoliopsida</taxon>
        <taxon>Amborellales</taxon>
        <taxon>Amborellaceae</taxon>
        <taxon>Amborella</taxon>
    </lineage>
</organism>